<feature type="compositionally biased region" description="Polar residues" evidence="1">
    <location>
        <begin position="1"/>
        <end position="12"/>
    </location>
</feature>
<evidence type="ECO:0000256" key="1">
    <source>
        <dbReference type="SAM" id="MobiDB-lite"/>
    </source>
</evidence>
<dbReference type="EMBL" id="AZST01001034">
    <property type="protein sequence ID" value="KEP46591.1"/>
    <property type="molecule type" value="Genomic_DNA"/>
</dbReference>
<dbReference type="AlphaFoldDB" id="A0A074RHJ4"/>
<feature type="region of interest" description="Disordered" evidence="1">
    <location>
        <begin position="1"/>
        <end position="33"/>
    </location>
</feature>
<protein>
    <submittedName>
        <fullName evidence="2">Uncharacterized protein</fullName>
    </submittedName>
</protein>
<name>A0A074RHJ4_9AGAM</name>
<organism evidence="2 3">
    <name type="scientific">Rhizoctonia solani 123E</name>
    <dbReference type="NCBI Taxonomy" id="1423351"/>
    <lineage>
        <taxon>Eukaryota</taxon>
        <taxon>Fungi</taxon>
        <taxon>Dikarya</taxon>
        <taxon>Basidiomycota</taxon>
        <taxon>Agaricomycotina</taxon>
        <taxon>Agaricomycetes</taxon>
        <taxon>Cantharellales</taxon>
        <taxon>Ceratobasidiaceae</taxon>
        <taxon>Rhizoctonia</taxon>
    </lineage>
</organism>
<dbReference type="HOGENOM" id="CLU_1482786_0_0_1"/>
<sequence length="182" mass="20792">MPNQAESSSAPSRGQKRRRNPDPYNDFGDGEYLGDETLQETNEVNKELERILTTTSERTYRHFIRMSPEAFEKLLGFIKHDHVFFGPRQHPLKYQLALYLAQYGAGVQDDVVDYSEFRVASLFGYKESDVARYCACVMYALRRLPSHWLDELDPNEKRAIKKVVNGAKGTGSGTAPAKKARR</sequence>
<accession>A0A074RHJ4</accession>
<proteinExistence type="predicted"/>
<dbReference type="OrthoDB" id="3152146at2759"/>
<comment type="caution">
    <text evidence="2">The sequence shown here is derived from an EMBL/GenBank/DDBJ whole genome shotgun (WGS) entry which is preliminary data.</text>
</comment>
<gene>
    <name evidence="2" type="ORF">V565_191010</name>
</gene>
<evidence type="ECO:0000313" key="3">
    <source>
        <dbReference type="Proteomes" id="UP000027456"/>
    </source>
</evidence>
<feature type="region of interest" description="Disordered" evidence="1">
    <location>
        <begin position="163"/>
        <end position="182"/>
    </location>
</feature>
<reference evidence="2 3" key="1">
    <citation type="submission" date="2013-12" db="EMBL/GenBank/DDBJ databases">
        <authorList>
            <person name="Cubeta M."/>
            <person name="Pakala S."/>
            <person name="Fedorova N."/>
            <person name="Thomas E."/>
            <person name="Dean R."/>
            <person name="Jabaji S."/>
            <person name="Neate S."/>
            <person name="Toda T."/>
            <person name="Tavantzis S."/>
            <person name="Vilgalys R."/>
            <person name="Bharathan N."/>
            <person name="Pakala S."/>
            <person name="Losada L.S."/>
            <person name="Zafar N."/>
            <person name="Nierman W."/>
        </authorList>
    </citation>
    <scope>NUCLEOTIDE SEQUENCE [LARGE SCALE GENOMIC DNA]</scope>
    <source>
        <strain evidence="2 3">123E</strain>
    </source>
</reference>
<dbReference type="Proteomes" id="UP000027456">
    <property type="component" value="Unassembled WGS sequence"/>
</dbReference>
<keyword evidence="3" id="KW-1185">Reference proteome</keyword>
<evidence type="ECO:0000313" key="2">
    <source>
        <dbReference type="EMBL" id="KEP46591.1"/>
    </source>
</evidence>